<dbReference type="EMBL" id="JAENGY010000468">
    <property type="protein sequence ID" value="KAG6962266.1"/>
    <property type="molecule type" value="Genomic_DNA"/>
</dbReference>
<evidence type="ECO:0000313" key="2">
    <source>
        <dbReference type="Proteomes" id="UP000709295"/>
    </source>
</evidence>
<proteinExistence type="predicted"/>
<comment type="caution">
    <text evidence="1">The sequence shown here is derived from an EMBL/GenBank/DDBJ whole genome shotgun (WGS) entry which is preliminary data.</text>
</comment>
<gene>
    <name evidence="1" type="ORF">JG688_00008667</name>
</gene>
<keyword evidence="2" id="KW-1185">Reference proteome</keyword>
<sequence>MGPRLRLADLSDRPSPDPLRIVAVARAWRKRSLIPGKTYKNTCLSIRPYLCLSVYQTDTCQSERGYEKYLPYMWHVIKVRGSLTTRRESQQQVVCPVEQAVYSVGQQSDPAGQESGLVGQDFPVGQERDASTKNPFELYFLRSWGNCRQLWCSYKRPNAVTLGKNTNNRLKASCKQIKDVVNSSMELDESVTSLMYCQSHAEKLLMDQVYKVSVVHLAKFIREIQYVPNLVSEHAWDLIYEQFIFAAGRISFKFYELMPGVYFIKCTVNVDDAMDEPNEEYFVTKKCCKCLYTTLEGGLLEPETAVMVPALGVVNSSTQALMSRYRTCIEAVGLVDKDLARLPTVALTTTLPRSFTD</sequence>
<name>A0A8J5M4H8_9STRA</name>
<dbReference type="Proteomes" id="UP000709295">
    <property type="component" value="Unassembled WGS sequence"/>
</dbReference>
<evidence type="ECO:0000313" key="1">
    <source>
        <dbReference type="EMBL" id="KAG6962266.1"/>
    </source>
</evidence>
<reference evidence="1" key="1">
    <citation type="submission" date="2021-01" db="EMBL/GenBank/DDBJ databases">
        <title>Phytophthora aleatoria, a newly-described species from Pinus radiata is distinct from Phytophthora cactorum isolates based on comparative genomics.</title>
        <authorList>
            <person name="Mcdougal R."/>
            <person name="Panda P."/>
            <person name="Williams N."/>
            <person name="Studholme D.J."/>
        </authorList>
    </citation>
    <scope>NUCLEOTIDE SEQUENCE</scope>
    <source>
        <strain evidence="1">NZFS 4037</strain>
    </source>
</reference>
<dbReference type="AlphaFoldDB" id="A0A8J5M4H8"/>
<accession>A0A8J5M4H8</accession>
<protein>
    <submittedName>
        <fullName evidence="1">Uncharacterized protein</fullName>
    </submittedName>
</protein>
<organism evidence="1 2">
    <name type="scientific">Phytophthora aleatoria</name>
    <dbReference type="NCBI Taxonomy" id="2496075"/>
    <lineage>
        <taxon>Eukaryota</taxon>
        <taxon>Sar</taxon>
        <taxon>Stramenopiles</taxon>
        <taxon>Oomycota</taxon>
        <taxon>Peronosporomycetes</taxon>
        <taxon>Peronosporales</taxon>
        <taxon>Peronosporaceae</taxon>
        <taxon>Phytophthora</taxon>
    </lineage>
</organism>